<feature type="non-terminal residue" evidence="1">
    <location>
        <position position="1"/>
    </location>
</feature>
<dbReference type="AlphaFoldDB" id="A0A9N9HP54"/>
<dbReference type="Proteomes" id="UP000789570">
    <property type="component" value="Unassembled WGS sequence"/>
</dbReference>
<evidence type="ECO:0000313" key="1">
    <source>
        <dbReference type="EMBL" id="CAG8698704.1"/>
    </source>
</evidence>
<evidence type="ECO:0000313" key="2">
    <source>
        <dbReference type="Proteomes" id="UP000789570"/>
    </source>
</evidence>
<proteinExistence type="predicted"/>
<protein>
    <submittedName>
        <fullName evidence="1">13663_t:CDS:1</fullName>
    </submittedName>
</protein>
<dbReference type="EMBL" id="CAJVPQ010007615">
    <property type="protein sequence ID" value="CAG8698704.1"/>
    <property type="molecule type" value="Genomic_DNA"/>
</dbReference>
<reference evidence="1" key="1">
    <citation type="submission" date="2021-06" db="EMBL/GenBank/DDBJ databases">
        <authorList>
            <person name="Kallberg Y."/>
            <person name="Tangrot J."/>
            <person name="Rosling A."/>
        </authorList>
    </citation>
    <scope>NUCLEOTIDE SEQUENCE</scope>
    <source>
        <strain evidence="1">UK204</strain>
    </source>
</reference>
<accession>A0A9N9HP54</accession>
<sequence length="45" mass="4791">TFSKLTKSLRSKVPSKGALNFFQVLVGSSSSSNNNQVGSCAETKR</sequence>
<keyword evidence="2" id="KW-1185">Reference proteome</keyword>
<organism evidence="1 2">
    <name type="scientific">Funneliformis caledonium</name>
    <dbReference type="NCBI Taxonomy" id="1117310"/>
    <lineage>
        <taxon>Eukaryota</taxon>
        <taxon>Fungi</taxon>
        <taxon>Fungi incertae sedis</taxon>
        <taxon>Mucoromycota</taxon>
        <taxon>Glomeromycotina</taxon>
        <taxon>Glomeromycetes</taxon>
        <taxon>Glomerales</taxon>
        <taxon>Glomeraceae</taxon>
        <taxon>Funneliformis</taxon>
    </lineage>
</organism>
<comment type="caution">
    <text evidence="1">The sequence shown here is derived from an EMBL/GenBank/DDBJ whole genome shotgun (WGS) entry which is preliminary data.</text>
</comment>
<gene>
    <name evidence="1" type="ORF">FCALED_LOCUS13363</name>
</gene>
<name>A0A9N9HP54_9GLOM</name>